<dbReference type="Pfam" id="PF02137">
    <property type="entry name" value="A_deamin"/>
    <property type="match status" value="1"/>
</dbReference>
<evidence type="ECO:0000259" key="1">
    <source>
        <dbReference type="PROSITE" id="PS50141"/>
    </source>
</evidence>
<dbReference type="GO" id="GO:0005737">
    <property type="term" value="C:cytoplasm"/>
    <property type="evidence" value="ECO:0007669"/>
    <property type="project" value="TreeGrafter"/>
</dbReference>
<dbReference type="InterPro" id="IPR002466">
    <property type="entry name" value="A_deamin"/>
</dbReference>
<accession>A0A8J8NLB5</accession>
<keyword evidence="3" id="KW-1185">Reference proteome</keyword>
<name>A0A8J8NLB5_HALGN</name>
<dbReference type="Proteomes" id="UP000785679">
    <property type="component" value="Unassembled WGS sequence"/>
</dbReference>
<dbReference type="AlphaFoldDB" id="A0A8J8NLB5"/>
<dbReference type="GO" id="GO:0006382">
    <property type="term" value="P:adenosine to inosine editing"/>
    <property type="evidence" value="ECO:0007669"/>
    <property type="project" value="TreeGrafter"/>
</dbReference>
<protein>
    <recommendedName>
        <fullName evidence="1">A to I editase domain-containing protein</fullName>
    </recommendedName>
</protein>
<dbReference type="PANTHER" id="PTHR10910">
    <property type="entry name" value="EUKARYOTE SPECIFIC DSRNA BINDING PROTEIN"/>
    <property type="match status" value="1"/>
</dbReference>
<evidence type="ECO:0000313" key="3">
    <source>
        <dbReference type="Proteomes" id="UP000785679"/>
    </source>
</evidence>
<dbReference type="EMBL" id="RRYP01011635">
    <property type="protein sequence ID" value="TNV77602.1"/>
    <property type="molecule type" value="Genomic_DNA"/>
</dbReference>
<dbReference type="GO" id="GO:0005730">
    <property type="term" value="C:nucleolus"/>
    <property type="evidence" value="ECO:0007669"/>
    <property type="project" value="TreeGrafter"/>
</dbReference>
<dbReference type="GO" id="GO:0006396">
    <property type="term" value="P:RNA processing"/>
    <property type="evidence" value="ECO:0007669"/>
    <property type="project" value="InterPro"/>
</dbReference>
<dbReference type="GO" id="GO:0003725">
    <property type="term" value="F:double-stranded RNA binding"/>
    <property type="evidence" value="ECO:0007669"/>
    <property type="project" value="TreeGrafter"/>
</dbReference>
<sequence length="387" mass="43974">MEALQISKESQLGTFIQSLVLDFYHKAPAYDKVRPQIKCDTKQWTVLAAFLMEREGIFQIISLATGTKSIPRSAMNEEGYVLNDCHAEVLARRSLLKYLISEMAKSKQGEISSIFAFGNGILKLKDSIRFHLYISEPPCGDSSLLHQSDQDQFSHWTGAKSVGEKASSKVVGITRTKCGRSDIREDQRSESMSCSDKILKWNALGFQGALLDRILQTPIYLTSITIESPYFMLDSNIEVLKRGLCSHHRLKDASKLIFVNEPILCLVQPRFLYGRYLKPDQISQPCGHSMTWSVDNSKVQMIIGNFGVKQGANVKNKKLLKNFRSDICDHEFFKAVQQFAGDEGKTYFEAKALAKEYQHKKQILQEILVGGWTDKEFKAKYQQFKLE</sequence>
<proteinExistence type="predicted"/>
<dbReference type="OrthoDB" id="416253at2759"/>
<dbReference type="GO" id="GO:0008251">
    <property type="term" value="F:tRNA-specific adenosine deaminase activity"/>
    <property type="evidence" value="ECO:0007669"/>
    <property type="project" value="TreeGrafter"/>
</dbReference>
<comment type="caution">
    <text evidence="2">The sequence shown here is derived from an EMBL/GenBank/DDBJ whole genome shotgun (WGS) entry which is preliminary data.</text>
</comment>
<dbReference type="SMART" id="SM00552">
    <property type="entry name" value="ADEAMc"/>
    <property type="match status" value="1"/>
</dbReference>
<feature type="domain" description="A to I editase" evidence="1">
    <location>
        <begin position="62"/>
        <end position="368"/>
    </location>
</feature>
<reference evidence="2" key="1">
    <citation type="submission" date="2019-06" db="EMBL/GenBank/DDBJ databases">
        <authorList>
            <person name="Zheng W."/>
        </authorList>
    </citation>
    <scope>NUCLEOTIDE SEQUENCE</scope>
    <source>
        <strain evidence="2">QDHG01</strain>
    </source>
</reference>
<dbReference type="GO" id="GO:0003726">
    <property type="term" value="F:double-stranded RNA adenosine deaminase activity"/>
    <property type="evidence" value="ECO:0007669"/>
    <property type="project" value="TreeGrafter"/>
</dbReference>
<organism evidence="2 3">
    <name type="scientific">Halteria grandinella</name>
    <dbReference type="NCBI Taxonomy" id="5974"/>
    <lineage>
        <taxon>Eukaryota</taxon>
        <taxon>Sar</taxon>
        <taxon>Alveolata</taxon>
        <taxon>Ciliophora</taxon>
        <taxon>Intramacronucleata</taxon>
        <taxon>Spirotrichea</taxon>
        <taxon>Stichotrichia</taxon>
        <taxon>Sporadotrichida</taxon>
        <taxon>Halteriidae</taxon>
        <taxon>Halteria</taxon>
    </lineage>
</organism>
<gene>
    <name evidence="2" type="ORF">FGO68_gene6626</name>
</gene>
<dbReference type="PROSITE" id="PS50141">
    <property type="entry name" value="A_DEAMIN_EDITASE"/>
    <property type="match status" value="1"/>
</dbReference>
<dbReference type="PANTHER" id="PTHR10910:SF62">
    <property type="entry name" value="AT07585P-RELATED"/>
    <property type="match status" value="1"/>
</dbReference>
<evidence type="ECO:0000313" key="2">
    <source>
        <dbReference type="EMBL" id="TNV77602.1"/>
    </source>
</evidence>